<organism evidence="3">
    <name type="scientific">Arabidopsis lyrata subsp. lyrata</name>
    <name type="common">Lyre-leaved rock-cress</name>
    <dbReference type="NCBI Taxonomy" id="81972"/>
    <lineage>
        <taxon>Eukaryota</taxon>
        <taxon>Viridiplantae</taxon>
        <taxon>Streptophyta</taxon>
        <taxon>Embryophyta</taxon>
        <taxon>Tracheophyta</taxon>
        <taxon>Spermatophyta</taxon>
        <taxon>Magnoliopsida</taxon>
        <taxon>eudicotyledons</taxon>
        <taxon>Gunneridae</taxon>
        <taxon>Pentapetalae</taxon>
        <taxon>rosids</taxon>
        <taxon>malvids</taxon>
        <taxon>Brassicales</taxon>
        <taxon>Brassicaceae</taxon>
        <taxon>Camelineae</taxon>
        <taxon>Arabidopsis</taxon>
    </lineage>
</organism>
<feature type="compositionally biased region" description="Basic residues" evidence="1">
    <location>
        <begin position="479"/>
        <end position="490"/>
    </location>
</feature>
<accession>D7MUJ4</accession>
<evidence type="ECO:0000256" key="1">
    <source>
        <dbReference type="SAM" id="MobiDB-lite"/>
    </source>
</evidence>
<evidence type="ECO:0000313" key="3">
    <source>
        <dbReference type="Proteomes" id="UP000008694"/>
    </source>
</evidence>
<keyword evidence="3" id="KW-1185">Reference proteome</keyword>
<dbReference type="InterPro" id="IPR008581">
    <property type="entry name" value="DUF863_pln"/>
</dbReference>
<reference evidence="3" key="1">
    <citation type="journal article" date="2011" name="Nat. Genet.">
        <title>The Arabidopsis lyrata genome sequence and the basis of rapid genome size change.</title>
        <authorList>
            <person name="Hu T.T."/>
            <person name="Pattyn P."/>
            <person name="Bakker E.G."/>
            <person name="Cao J."/>
            <person name="Cheng J.-F."/>
            <person name="Clark R.M."/>
            <person name="Fahlgren N."/>
            <person name="Fawcett J.A."/>
            <person name="Grimwood J."/>
            <person name="Gundlach H."/>
            <person name="Haberer G."/>
            <person name="Hollister J.D."/>
            <person name="Ossowski S."/>
            <person name="Ottilar R.P."/>
            <person name="Salamov A.A."/>
            <person name="Schneeberger K."/>
            <person name="Spannagl M."/>
            <person name="Wang X."/>
            <person name="Yang L."/>
            <person name="Nasrallah M.E."/>
            <person name="Bergelson J."/>
            <person name="Carrington J.C."/>
            <person name="Gaut B.S."/>
            <person name="Schmutz J."/>
            <person name="Mayer K.F.X."/>
            <person name="Van de Peer Y."/>
            <person name="Grigoriev I.V."/>
            <person name="Nordborg M."/>
            <person name="Weigel D."/>
            <person name="Guo Y.-L."/>
        </authorList>
    </citation>
    <scope>NUCLEOTIDE SEQUENCE [LARGE SCALE GENOMIC DNA]</scope>
    <source>
        <strain evidence="3">cv. MN47</strain>
    </source>
</reference>
<dbReference type="PANTHER" id="PTHR33167:SF18">
    <property type="entry name" value="GB|AAF67766.1"/>
    <property type="match status" value="1"/>
</dbReference>
<dbReference type="AlphaFoldDB" id="D7MUJ4"/>
<dbReference type="eggNOG" id="ENOG502QREA">
    <property type="taxonomic scope" value="Eukaryota"/>
</dbReference>
<feature type="region of interest" description="Disordered" evidence="1">
    <location>
        <begin position="466"/>
        <end position="490"/>
    </location>
</feature>
<dbReference type="Gramene" id="fgenesh2_kg.8__2102__AT5G61300.1">
    <property type="protein sequence ID" value="fgenesh2_kg.8__2102__AT5G61300.1"/>
    <property type="gene ID" value="fgenesh2_kg.8__2102__AT5G61300.1"/>
</dbReference>
<sequence length="569" mass="64295">MEMQEDSLWRLYPVHDMDTVVTNRLLYCDLYLRQYKETLKQTMLGQESIFENQIYELHRLYQRQKDLMMEMEETNNLYTQPQHLFPNAGVSSPRRSIHWMGLSISSAKIDEAGISGDEIDKSGEVVLDLELPSYGDIWEEEGSKNGEVLEVPNFPKDQSPRSMSLESVVQPESVHLLGLSNFKCILDLNEPARIEAHSDYELNQFLIPAKTRSERAEPEVQGPPISTKCLAENGIDLNIESEQPREFVSASLHGKRGSEPSRSIVLALPCSETISLFHKHCSRPRKKAKYGAKSINVKNIPRSKSRKGSNLESNVGVSKDDNRSLSTASYIPESDHNLEKGRLRSLPEIKGRRCKPHIEPGKVTRKISRTKSKARGSFLVTEEEEQEKCVAAAEALVDMSLSDSARKSSIKSSDCINPLHWFAIIASSVVEDSKSEVGLSMAGFHSNYEIDYFEAMTLQLTEMKPEEQRTNTSVSNIGHPKHKRTLRSRGKRQQHNEFLLSLSTFTGNEASRDVQKIGRLIEATERNDAHSSLMENMVIDWGTVTKRRRGIRSPAVNTKTSMPFLLSDS</sequence>
<evidence type="ECO:0000313" key="2">
    <source>
        <dbReference type="EMBL" id="EFH42684.1"/>
    </source>
</evidence>
<name>D7MUJ4_ARALL</name>
<protein>
    <submittedName>
        <fullName evidence="2">Uncharacterized protein</fullName>
    </submittedName>
</protein>
<dbReference type="EMBL" id="GL348720">
    <property type="protein sequence ID" value="EFH42684.1"/>
    <property type="molecule type" value="Genomic_DNA"/>
</dbReference>
<dbReference type="Proteomes" id="UP000008694">
    <property type="component" value="Unassembled WGS sequence"/>
</dbReference>
<proteinExistence type="predicted"/>
<dbReference type="HOGENOM" id="CLU_479280_0_0_1"/>
<gene>
    <name evidence="2" type="ORF">ARALYDRAFT_496286</name>
</gene>
<feature type="region of interest" description="Disordered" evidence="1">
    <location>
        <begin position="287"/>
        <end position="325"/>
    </location>
</feature>
<dbReference type="OrthoDB" id="630817at2759"/>
<dbReference type="Pfam" id="PF05904">
    <property type="entry name" value="DUF863"/>
    <property type="match status" value="1"/>
</dbReference>
<dbReference type="PANTHER" id="PTHR33167">
    <property type="entry name" value="TRANSCRIPTION FACTOR, PUTATIVE (DUF863)-RELATED"/>
    <property type="match status" value="1"/>
</dbReference>